<dbReference type="GO" id="GO:0030424">
    <property type="term" value="C:axon"/>
    <property type="evidence" value="ECO:0007669"/>
    <property type="project" value="TreeGrafter"/>
</dbReference>
<dbReference type="CDD" id="cd00038">
    <property type="entry name" value="CAP_ED"/>
    <property type="match status" value="1"/>
</dbReference>
<dbReference type="GO" id="GO:0035725">
    <property type="term" value="P:sodium ion transmembrane transport"/>
    <property type="evidence" value="ECO:0007669"/>
    <property type="project" value="TreeGrafter"/>
</dbReference>
<keyword evidence="8 9" id="KW-0472">Membrane</keyword>
<evidence type="ECO:0000256" key="1">
    <source>
        <dbReference type="ARBA" id="ARBA00004651"/>
    </source>
</evidence>
<accession>A0AAQ4PC86</accession>
<dbReference type="Gene3D" id="2.60.120.10">
    <property type="entry name" value="Jelly Rolls"/>
    <property type="match status" value="1"/>
</dbReference>
<dbReference type="Proteomes" id="UP000007635">
    <property type="component" value="Chromosome XVI"/>
</dbReference>
<keyword evidence="5" id="KW-0630">Potassium</keyword>
<feature type="transmembrane region" description="Helical" evidence="9">
    <location>
        <begin position="64"/>
        <end position="87"/>
    </location>
</feature>
<dbReference type="InterPro" id="IPR051413">
    <property type="entry name" value="K/Na_HCN_channel"/>
</dbReference>
<dbReference type="InterPro" id="IPR018490">
    <property type="entry name" value="cNMP-bd_dom_sf"/>
</dbReference>
<reference evidence="11 12" key="1">
    <citation type="journal article" date="2021" name="G3 (Bethesda)">
        <title>Improved contiguity of the threespine stickleback genome using long-read sequencing.</title>
        <authorList>
            <person name="Nath S."/>
            <person name="Shaw D.E."/>
            <person name="White M.A."/>
        </authorList>
    </citation>
    <scope>NUCLEOTIDE SEQUENCE [LARGE SCALE GENOMIC DNA]</scope>
    <source>
        <strain evidence="11 12">Lake Benthic</strain>
    </source>
</reference>
<dbReference type="GeneTree" id="ENSGT00940000156523"/>
<comment type="subcellular location">
    <subcellularLocation>
        <location evidence="1">Cell membrane</location>
        <topology evidence="1">Multi-pass membrane protein</topology>
    </subcellularLocation>
</comment>
<evidence type="ECO:0000256" key="5">
    <source>
        <dbReference type="ARBA" id="ARBA00022826"/>
    </source>
</evidence>
<evidence type="ECO:0000313" key="12">
    <source>
        <dbReference type="Proteomes" id="UP000007635"/>
    </source>
</evidence>
<feature type="transmembrane region" description="Helical" evidence="9">
    <location>
        <begin position="267"/>
        <end position="286"/>
    </location>
</feature>
<sequence>MEKVKGPAARCTTATCGWRALLLPQLNRQSLYVYGSEMAVEQECRRQLQSGVFVIHPFSLMRSYYIMCMMAITFLNLIGIPMEIAFLDGNSGLAWEGFNVFSDTLFLIDVALNFRMGIITEDSEEAILDIKRIRVSYLRTWFIPDVIAAFPIGYILLFATNKMMRILMFVRILSLIRLARVSRLVRFFNEVSNANLEVVRLFFRILSLFMMIFLLCHWNGCIQYFVPMLEEFPTDCWVRKENLMHRCHPLHPFTLASVSCPPDYVEMWIVMVSMVSGCLMYTVLVANATTMIANTDPAAKEYKSKQILMVMCSRLLRKVPMFQTRDENFINAVLFKLEYEVFLEGDAIVRQNVPGDRMFFIDHGQVLMEADSYERELCDGDFFGGELDPEADRGASGLRRFREPTGLVRLKTSEKTASVPIRKALSGSSLY</sequence>
<evidence type="ECO:0000256" key="8">
    <source>
        <dbReference type="ARBA" id="ARBA00023136"/>
    </source>
</evidence>
<dbReference type="Pfam" id="PF00520">
    <property type="entry name" value="Ion_trans"/>
    <property type="match status" value="1"/>
</dbReference>
<protein>
    <submittedName>
        <fullName evidence="11">Hyperpolarization activated cyclic nucleotide-gated potassium channel 5</fullName>
    </submittedName>
</protein>
<reference evidence="11" key="2">
    <citation type="submission" date="2025-08" db="UniProtKB">
        <authorList>
            <consortium name="Ensembl"/>
        </authorList>
    </citation>
    <scope>IDENTIFICATION</scope>
</reference>
<dbReference type="SUPFAM" id="SSF51206">
    <property type="entry name" value="cAMP-binding domain-like"/>
    <property type="match status" value="1"/>
</dbReference>
<evidence type="ECO:0000256" key="6">
    <source>
        <dbReference type="ARBA" id="ARBA00022989"/>
    </source>
</evidence>
<dbReference type="Pfam" id="PF08412">
    <property type="entry name" value="Ion_trans_N"/>
    <property type="match status" value="1"/>
</dbReference>
<dbReference type="InterPro" id="IPR005821">
    <property type="entry name" value="Ion_trans_dom"/>
</dbReference>
<dbReference type="GO" id="GO:0005249">
    <property type="term" value="F:voltage-gated potassium channel activity"/>
    <property type="evidence" value="ECO:0007669"/>
    <property type="project" value="TreeGrafter"/>
</dbReference>
<dbReference type="PANTHER" id="PTHR45689:SF8">
    <property type="entry name" value="POTASSIUM_SODIUM HYPERPOLARIZATION-ACTIVATED CYCLIC NUCLEOTIDE-GATED CHANNEL 2-LIKE"/>
    <property type="match status" value="1"/>
</dbReference>
<dbReference type="InterPro" id="IPR014710">
    <property type="entry name" value="RmlC-like_jellyroll"/>
</dbReference>
<dbReference type="InterPro" id="IPR013621">
    <property type="entry name" value="Ion_trans_N"/>
</dbReference>
<proteinExistence type="predicted"/>
<dbReference type="GO" id="GO:0030425">
    <property type="term" value="C:dendrite"/>
    <property type="evidence" value="ECO:0007669"/>
    <property type="project" value="TreeGrafter"/>
</dbReference>
<feature type="domain" description="Cyclic nucleotide-binding" evidence="10">
    <location>
        <begin position="321"/>
        <end position="384"/>
    </location>
</feature>
<keyword evidence="5" id="KW-0633">Potassium transport</keyword>
<evidence type="ECO:0000256" key="3">
    <source>
        <dbReference type="ARBA" id="ARBA00022475"/>
    </source>
</evidence>
<evidence type="ECO:0000259" key="10">
    <source>
        <dbReference type="PROSITE" id="PS50042"/>
    </source>
</evidence>
<keyword evidence="7" id="KW-0406">Ion transport</keyword>
<dbReference type="InterPro" id="IPR000595">
    <property type="entry name" value="cNMP-bd_dom"/>
</dbReference>
<keyword evidence="4 9" id="KW-0812">Transmembrane</keyword>
<dbReference type="SUPFAM" id="SSF81324">
    <property type="entry name" value="Voltage-gated potassium channels"/>
    <property type="match status" value="1"/>
</dbReference>
<evidence type="ECO:0000313" key="11">
    <source>
        <dbReference type="Ensembl" id="ENSGACP00000036529.1"/>
    </source>
</evidence>
<reference evidence="11" key="3">
    <citation type="submission" date="2025-09" db="UniProtKB">
        <authorList>
            <consortium name="Ensembl"/>
        </authorList>
    </citation>
    <scope>IDENTIFICATION</scope>
</reference>
<keyword evidence="5" id="KW-0631">Potassium channel</keyword>
<keyword evidence="6 9" id="KW-1133">Transmembrane helix</keyword>
<dbReference type="Gene3D" id="1.10.287.70">
    <property type="match status" value="1"/>
</dbReference>
<dbReference type="GO" id="GO:0003254">
    <property type="term" value="P:regulation of membrane depolarization"/>
    <property type="evidence" value="ECO:0007669"/>
    <property type="project" value="TreeGrafter"/>
</dbReference>
<evidence type="ECO:0000256" key="7">
    <source>
        <dbReference type="ARBA" id="ARBA00023065"/>
    </source>
</evidence>
<keyword evidence="3" id="KW-1003">Cell membrane</keyword>
<feature type="transmembrane region" description="Helical" evidence="9">
    <location>
        <begin position="201"/>
        <end position="225"/>
    </location>
</feature>
<evidence type="ECO:0000256" key="4">
    <source>
        <dbReference type="ARBA" id="ARBA00022692"/>
    </source>
</evidence>
<dbReference type="PANTHER" id="PTHR45689">
    <property type="entry name" value="I[[H]] CHANNEL, ISOFORM E"/>
    <property type="match status" value="1"/>
</dbReference>
<name>A0AAQ4PC86_GASAC</name>
<organism evidence="11 12">
    <name type="scientific">Gasterosteus aculeatus aculeatus</name>
    <name type="common">three-spined stickleback</name>
    <dbReference type="NCBI Taxonomy" id="481459"/>
    <lineage>
        <taxon>Eukaryota</taxon>
        <taxon>Metazoa</taxon>
        <taxon>Chordata</taxon>
        <taxon>Craniata</taxon>
        <taxon>Vertebrata</taxon>
        <taxon>Euteleostomi</taxon>
        <taxon>Actinopterygii</taxon>
        <taxon>Neopterygii</taxon>
        <taxon>Teleostei</taxon>
        <taxon>Neoteleostei</taxon>
        <taxon>Acanthomorphata</taxon>
        <taxon>Eupercaria</taxon>
        <taxon>Perciformes</taxon>
        <taxon>Cottioidei</taxon>
        <taxon>Gasterosteales</taxon>
        <taxon>Gasterosteidae</taxon>
        <taxon>Gasterosteus</taxon>
    </lineage>
</organism>
<dbReference type="Ensembl" id="ENSGACT00000031870.1">
    <property type="protein sequence ID" value="ENSGACP00000036529.1"/>
    <property type="gene ID" value="ENSGACG00000001411.2"/>
</dbReference>
<keyword evidence="2" id="KW-0813">Transport</keyword>
<dbReference type="PROSITE" id="PS50042">
    <property type="entry name" value="CNMP_BINDING_3"/>
    <property type="match status" value="1"/>
</dbReference>
<keyword evidence="5" id="KW-0407">Ion channel</keyword>
<dbReference type="AlphaFoldDB" id="A0AAQ4PC86"/>
<dbReference type="GO" id="GO:0098855">
    <property type="term" value="C:HCN channel complex"/>
    <property type="evidence" value="ECO:0007669"/>
    <property type="project" value="TreeGrafter"/>
</dbReference>
<evidence type="ECO:0000256" key="2">
    <source>
        <dbReference type="ARBA" id="ARBA00022448"/>
    </source>
</evidence>
<keyword evidence="12" id="KW-1185">Reference proteome</keyword>
<evidence type="ECO:0000256" key="9">
    <source>
        <dbReference type="SAM" id="Phobius"/>
    </source>
</evidence>
<feature type="transmembrane region" description="Helical" evidence="9">
    <location>
        <begin position="135"/>
        <end position="157"/>
    </location>
</feature>